<dbReference type="AlphaFoldDB" id="A0AAW9PXL3"/>
<evidence type="ECO:0000313" key="2">
    <source>
        <dbReference type="Proteomes" id="UP001333818"/>
    </source>
</evidence>
<sequence length="79" mass="8795">MTTITLELPQNIYEPLQKAAAKAGQSPQELITKLLGQTIQAFADDPLEEFIGAFQSDIPDWGANHDRYLGQELLETHNV</sequence>
<name>A0AAW9PXL3_9CYAN</name>
<comment type="caution">
    <text evidence="1">The sequence shown here is derived from an EMBL/GenBank/DDBJ whole genome shotgun (WGS) entry which is preliminary data.</text>
</comment>
<dbReference type="RefSeq" id="WP_330486446.1">
    <property type="nucleotide sequence ID" value="NZ_JAZBJZ010000205.1"/>
</dbReference>
<gene>
    <name evidence="1" type="ORF">V2H45_25040</name>
</gene>
<dbReference type="Proteomes" id="UP001333818">
    <property type="component" value="Unassembled WGS sequence"/>
</dbReference>
<reference evidence="1" key="1">
    <citation type="submission" date="2024-01" db="EMBL/GenBank/DDBJ databases">
        <title>Bank of Algae and Cyanobacteria of the Azores (BACA) strain genomes.</title>
        <authorList>
            <person name="Luz R."/>
            <person name="Cordeiro R."/>
            <person name="Fonseca A."/>
            <person name="Goncalves V."/>
        </authorList>
    </citation>
    <scope>NUCLEOTIDE SEQUENCE</scope>
    <source>
        <strain evidence="1">BACA0141</strain>
    </source>
</reference>
<evidence type="ECO:0000313" key="1">
    <source>
        <dbReference type="EMBL" id="MEE3720007.1"/>
    </source>
</evidence>
<proteinExistence type="predicted"/>
<dbReference type="EMBL" id="JAZBJZ010000205">
    <property type="protein sequence ID" value="MEE3720007.1"/>
    <property type="molecule type" value="Genomic_DNA"/>
</dbReference>
<organism evidence="1 2">
    <name type="scientific">Tumidithrix elongata BACA0141</name>
    <dbReference type="NCBI Taxonomy" id="2716417"/>
    <lineage>
        <taxon>Bacteria</taxon>
        <taxon>Bacillati</taxon>
        <taxon>Cyanobacteriota</taxon>
        <taxon>Cyanophyceae</taxon>
        <taxon>Pseudanabaenales</taxon>
        <taxon>Pseudanabaenaceae</taxon>
        <taxon>Tumidithrix</taxon>
        <taxon>Tumidithrix elongata</taxon>
    </lineage>
</organism>
<keyword evidence="2" id="KW-1185">Reference proteome</keyword>
<protein>
    <submittedName>
        <fullName evidence="1">Uncharacterized protein</fullName>
    </submittedName>
</protein>
<accession>A0AAW9PXL3</accession>